<keyword evidence="3" id="KW-1185">Reference proteome</keyword>
<comment type="caution">
    <text evidence="2">The sequence shown here is derived from an EMBL/GenBank/DDBJ whole genome shotgun (WGS) entry which is preliminary data.</text>
</comment>
<dbReference type="Gene3D" id="3.30.450.90">
    <property type="match status" value="1"/>
</dbReference>
<dbReference type="Proteomes" id="UP000676565">
    <property type="component" value="Unassembled WGS sequence"/>
</dbReference>
<evidence type="ECO:0000313" key="3">
    <source>
        <dbReference type="Proteomes" id="UP000676565"/>
    </source>
</evidence>
<reference evidence="2 3" key="1">
    <citation type="submission" date="2021-04" db="EMBL/GenBank/DDBJ databases">
        <authorList>
            <person name="Ivanova A."/>
        </authorList>
    </citation>
    <scope>NUCLEOTIDE SEQUENCE [LARGE SCALE GENOMIC DNA]</scope>
    <source>
        <strain evidence="2 3">G18</strain>
    </source>
</reference>
<dbReference type="InterPro" id="IPR014338">
    <property type="entry name" value="CHP02996_rpt-companion-dom"/>
</dbReference>
<dbReference type="EMBL" id="JAGKQQ010000001">
    <property type="protein sequence ID" value="MBP3956802.1"/>
    <property type="molecule type" value="Genomic_DNA"/>
</dbReference>
<accession>A0ABS5BTQ2</accession>
<protein>
    <submittedName>
        <fullName evidence="2">TIGR02996 domain-containing protein</fullName>
    </submittedName>
</protein>
<dbReference type="InterPro" id="IPR037257">
    <property type="entry name" value="T2SS_E_N_sf"/>
</dbReference>
<evidence type="ECO:0000313" key="2">
    <source>
        <dbReference type="EMBL" id="MBP3956802.1"/>
    </source>
</evidence>
<name>A0ABS5BTQ2_9BACT</name>
<sequence length="338" mass="38337">MQKHPDADAFVREYLTRPTSATTRLVFADWLEETGVPHNAAWAYFIRLRNEAERYGTDSDERLELLRQADEYAPKIRAQLTIAASLFVGYPKSLLQLLPASNITVRLANFEVPPPAFELMPESVARENLVLPLDEQQQTLLVATPHPHNYDTVQKLSFILNRDIIQVAADESDVLAAINRAFGDHEYENFDSAPLITGFTDPPMIRRHDVAAEYESVSDPVVRFVNLLAAEAIGARADRILLYPDIHFLGVRYRIDGEWVEEEQVPLRVLRGVTTRLAIMGQIDPDRVFAQPFGMELLTGEFVIRVHERRFRLRVTIQPSPDGPATQLDIAREPTENS</sequence>
<dbReference type="InterPro" id="IPR007831">
    <property type="entry name" value="T2SS_GspE_N"/>
</dbReference>
<dbReference type="Gene3D" id="3.30.300.160">
    <property type="entry name" value="Type II secretion system, protein E, N-terminal domain"/>
    <property type="match status" value="1"/>
</dbReference>
<gene>
    <name evidence="2" type="ORF">J8F10_16130</name>
</gene>
<dbReference type="Pfam" id="PF05157">
    <property type="entry name" value="MshEN"/>
    <property type="match status" value="1"/>
</dbReference>
<proteinExistence type="predicted"/>
<evidence type="ECO:0000259" key="1">
    <source>
        <dbReference type="Pfam" id="PF05157"/>
    </source>
</evidence>
<feature type="domain" description="Type II secretion system protein GspE N-terminal" evidence="1">
    <location>
        <begin position="105"/>
        <end position="185"/>
    </location>
</feature>
<dbReference type="NCBIfam" id="TIGR02996">
    <property type="entry name" value="rpt_mate_G_obs"/>
    <property type="match status" value="1"/>
</dbReference>
<dbReference type="SUPFAM" id="SSF160246">
    <property type="entry name" value="EspE N-terminal domain-like"/>
    <property type="match status" value="1"/>
</dbReference>
<dbReference type="RefSeq" id="WP_210655266.1">
    <property type="nucleotide sequence ID" value="NZ_JAGKQQ010000001.1"/>
</dbReference>
<organism evidence="2 3">
    <name type="scientific">Gemmata palustris</name>
    <dbReference type="NCBI Taxonomy" id="2822762"/>
    <lineage>
        <taxon>Bacteria</taxon>
        <taxon>Pseudomonadati</taxon>
        <taxon>Planctomycetota</taxon>
        <taxon>Planctomycetia</taxon>
        <taxon>Gemmatales</taxon>
        <taxon>Gemmataceae</taxon>
        <taxon>Gemmata</taxon>
    </lineage>
</organism>